<evidence type="ECO:0008006" key="7">
    <source>
        <dbReference type="Google" id="ProtNLM"/>
    </source>
</evidence>
<dbReference type="EMBL" id="DS235078">
    <property type="protein sequence ID" value="EEB11464.1"/>
    <property type="molecule type" value="Genomic_DNA"/>
</dbReference>
<dbReference type="OMA" id="NTFFAEM"/>
<feature type="region of interest" description="Disordered" evidence="3">
    <location>
        <begin position="422"/>
        <end position="443"/>
    </location>
</feature>
<accession>E0VDK8</accession>
<dbReference type="InterPro" id="IPR007998">
    <property type="entry name" value="DUF719"/>
</dbReference>
<feature type="region of interest" description="Disordered" evidence="3">
    <location>
        <begin position="149"/>
        <end position="183"/>
    </location>
</feature>
<feature type="region of interest" description="Disordered" evidence="3">
    <location>
        <begin position="1"/>
        <end position="34"/>
    </location>
</feature>
<organism>
    <name type="scientific">Pediculus humanus subsp. corporis</name>
    <name type="common">Body louse</name>
    <dbReference type="NCBI Taxonomy" id="121224"/>
    <lineage>
        <taxon>Eukaryota</taxon>
        <taxon>Metazoa</taxon>
        <taxon>Ecdysozoa</taxon>
        <taxon>Arthropoda</taxon>
        <taxon>Hexapoda</taxon>
        <taxon>Insecta</taxon>
        <taxon>Pterygota</taxon>
        <taxon>Neoptera</taxon>
        <taxon>Paraneoptera</taxon>
        <taxon>Psocodea</taxon>
        <taxon>Troctomorpha</taxon>
        <taxon>Phthiraptera</taxon>
        <taxon>Anoplura</taxon>
        <taxon>Pediculidae</taxon>
        <taxon>Pediculus</taxon>
    </lineage>
</organism>
<keyword evidence="2" id="KW-0597">Phosphoprotein</keyword>
<evidence type="ECO:0000256" key="2">
    <source>
        <dbReference type="ARBA" id="ARBA00022553"/>
    </source>
</evidence>
<feature type="compositionally biased region" description="Polar residues" evidence="3">
    <location>
        <begin position="282"/>
        <end position="295"/>
    </location>
</feature>
<feature type="region of interest" description="Disordered" evidence="3">
    <location>
        <begin position="282"/>
        <end position="341"/>
    </location>
</feature>
<dbReference type="EMBL" id="AAZO01001393">
    <property type="status" value="NOT_ANNOTATED_CDS"/>
    <property type="molecule type" value="Genomic_DNA"/>
</dbReference>
<dbReference type="CTD" id="8238326"/>
<dbReference type="GeneID" id="8238326"/>
<protein>
    <recommendedName>
        <fullName evidence="7">Protein FAM114A2</fullName>
    </recommendedName>
</protein>
<dbReference type="RefSeq" id="XP_002424202.1">
    <property type="nucleotide sequence ID" value="XM_002424157.1"/>
</dbReference>
<dbReference type="VEuPathDB" id="VectorBase:PHUM118400"/>
<dbReference type="STRING" id="121224.E0VDK8"/>
<keyword evidence="6" id="KW-1185">Reference proteome</keyword>
<evidence type="ECO:0000313" key="5">
    <source>
        <dbReference type="EnsemblMetazoa" id="PHUM118400-PA"/>
    </source>
</evidence>
<reference evidence="4" key="2">
    <citation type="submission" date="2007-04" db="EMBL/GenBank/DDBJ databases">
        <title>The genome of the human body louse.</title>
        <authorList>
            <consortium name="The Human Body Louse Genome Consortium"/>
            <person name="Kirkness E."/>
            <person name="Walenz B."/>
            <person name="Hass B."/>
            <person name="Bruggner R."/>
            <person name="Strausberg R."/>
        </authorList>
    </citation>
    <scope>NUCLEOTIDE SEQUENCE</scope>
    <source>
        <strain evidence="4">USDA</strain>
    </source>
</reference>
<evidence type="ECO:0000313" key="4">
    <source>
        <dbReference type="EMBL" id="EEB11464.1"/>
    </source>
</evidence>
<gene>
    <name evidence="5" type="primary">8238326</name>
    <name evidence="4" type="ORF">Phum_PHUM118400</name>
</gene>
<reference evidence="5" key="3">
    <citation type="submission" date="2020-05" db="UniProtKB">
        <authorList>
            <consortium name="EnsemblMetazoa"/>
        </authorList>
    </citation>
    <scope>IDENTIFICATION</scope>
    <source>
        <strain evidence="5">USDA</strain>
    </source>
</reference>
<feature type="compositionally biased region" description="Polar residues" evidence="3">
    <location>
        <begin position="427"/>
        <end position="437"/>
    </location>
</feature>
<feature type="region of interest" description="Disordered" evidence="3">
    <location>
        <begin position="91"/>
        <end position="111"/>
    </location>
</feature>
<dbReference type="PANTHER" id="PTHR12842">
    <property type="entry name" value="FI01459P"/>
    <property type="match status" value="1"/>
</dbReference>
<dbReference type="PANTHER" id="PTHR12842:SF6">
    <property type="entry name" value="FI01459P"/>
    <property type="match status" value="1"/>
</dbReference>
<dbReference type="OrthoDB" id="5597648at2759"/>
<feature type="compositionally biased region" description="Polar residues" evidence="3">
    <location>
        <begin position="165"/>
        <end position="175"/>
    </location>
</feature>
<proteinExistence type="inferred from homology"/>
<dbReference type="Proteomes" id="UP000009046">
    <property type="component" value="Unassembled WGS sequence"/>
</dbReference>
<name>E0VDK8_PEDHC</name>
<dbReference type="AlphaFoldDB" id="E0VDK8"/>
<evidence type="ECO:0000313" key="6">
    <source>
        <dbReference type="Proteomes" id="UP000009046"/>
    </source>
</evidence>
<evidence type="ECO:0000256" key="1">
    <source>
        <dbReference type="ARBA" id="ARBA00006903"/>
    </source>
</evidence>
<dbReference type="eggNOG" id="ENOG502QS74">
    <property type="taxonomic scope" value="Eukaryota"/>
</dbReference>
<sequence length="917" mass="103475">MEHSGNDSDVFLSAEESFDEDEEESLKKKEKSSKLQEINVNDENIVADENLKDGVRSSDVPNVNTESVAYRKRPSSLLTIQQTSSNVKEIIKNSIPTNDPESSDTFSYDDTSSDLNYVPSSNPVVLQSKFNVSDDLNSNFSNCQSEIKEKEELEFENSDTEKESANQSEKSNMLLTSEPDDEKTIDKKLENLVNDTVKIGNNSLKNKIVDVKASENETINKMKTCKLDEIDNDDSINDTVEEKQYLKETSMKFLNDLQSNLKKTENSDIEFIKICIMRSSNDGKPTKSVNNSSESKQFEKNIKKNEDNNKQEKNCDILENISESDNSNSNNDKEKQNIQSDKILNYSQKYSNEEDSNVKFNLTTSANLEENDENSNEQDGWEDFDVNIDSDSVLENASSSKLENTSSFKSIKEESRSVLKTEKCDNYENSDNNSQNLDKLDSENSDAINDWGWDAWESVNDDDKNDEVLTDKFVQKNKNSSHKISQEVHTSEKNKALFSKNVFDTNRGVTKGEKFEEEKKVNSDLGKEAKWSSWGISTLLDKASAVTQGISNAIEVGLGVPDPETLARMDNSNENSDKVRKSVAKSPAENDNRNFLPDLNLLGLPNLVVDVTSKIVEHSKIQEIGAKVITGGLDTLESFGKKTIEVLQEGDPGLRNKRALFSSNQSSLSPILKEISDKASKEIKKSEESEMQKKCQFERIFDDFQGGVYIESLEMLSNQCKLKLEQIKSAMNSDEVADLNDILEEVNELCATYELEPNITTTQSFENNLKGAIEPFKNEISINNLIKAHMEIQNWFKSFNEKNVSYVFVQQKLVSAIAQITAATIHLFHKTGQVMSIREHRQTVEEIESLSKISHIMTKEVVSIWEKFQNLTKSMSIDQDKLQTIHKNVENVLPESLSHIKNAFNLLIPILQLGAAV</sequence>
<dbReference type="FunCoup" id="E0VDK8">
    <property type="interactions" value="460"/>
</dbReference>
<comment type="similarity">
    <text evidence="1">Belongs to the FAM114 family.</text>
</comment>
<dbReference type="InParanoid" id="E0VDK8"/>
<dbReference type="KEGG" id="phu:Phum_PHUM118400"/>
<dbReference type="EnsemblMetazoa" id="PHUM118400-RA">
    <property type="protein sequence ID" value="PHUM118400-PA"/>
    <property type="gene ID" value="PHUM118400"/>
</dbReference>
<evidence type="ECO:0000256" key="3">
    <source>
        <dbReference type="SAM" id="MobiDB-lite"/>
    </source>
</evidence>
<dbReference type="HOGENOM" id="CLU_317689_0_0_1"/>
<feature type="region of interest" description="Disordered" evidence="3">
    <location>
        <begin position="564"/>
        <end position="591"/>
    </location>
</feature>
<feature type="compositionally biased region" description="Basic and acidic residues" evidence="3">
    <location>
        <begin position="296"/>
        <end position="316"/>
    </location>
</feature>
<dbReference type="Pfam" id="PF05334">
    <property type="entry name" value="DUF719"/>
    <property type="match status" value="1"/>
</dbReference>
<reference evidence="4" key="1">
    <citation type="submission" date="2007-04" db="EMBL/GenBank/DDBJ databases">
        <title>Annotation of Pediculus humanus corporis strain USDA.</title>
        <authorList>
            <person name="Kirkness E."/>
            <person name="Hannick L."/>
            <person name="Hass B."/>
            <person name="Bruggner R."/>
            <person name="Lawson D."/>
            <person name="Bidwell S."/>
            <person name="Joardar V."/>
            <person name="Caler E."/>
            <person name="Walenz B."/>
            <person name="Inman J."/>
            <person name="Schobel S."/>
            <person name="Galinsky K."/>
            <person name="Amedeo P."/>
            <person name="Strausberg R."/>
        </authorList>
    </citation>
    <scope>NUCLEOTIDE SEQUENCE</scope>
    <source>
        <strain evidence="4">USDA</strain>
    </source>
</reference>